<evidence type="ECO:0000313" key="7">
    <source>
        <dbReference type="Proteomes" id="UP000250275"/>
    </source>
</evidence>
<dbReference type="GO" id="GO:0006302">
    <property type="term" value="P:double-strand break repair"/>
    <property type="evidence" value="ECO:0007669"/>
    <property type="project" value="TreeGrafter"/>
</dbReference>
<keyword evidence="2" id="KW-0963">Cytoplasm</keyword>
<evidence type="ECO:0000256" key="3">
    <source>
        <dbReference type="ARBA" id="ARBA00022763"/>
    </source>
</evidence>
<keyword evidence="5" id="KW-0539">Nucleus</keyword>
<keyword evidence="7" id="KW-1185">Reference proteome</keyword>
<name>A0A310SKB5_9HYME</name>
<dbReference type="InterPro" id="IPR026126">
    <property type="entry name" value="BABAM1"/>
</dbReference>
<dbReference type="GO" id="GO:0007095">
    <property type="term" value="P:mitotic G2 DNA damage checkpoint signaling"/>
    <property type="evidence" value="ECO:0007669"/>
    <property type="project" value="TreeGrafter"/>
</dbReference>
<dbReference type="OrthoDB" id="547311at2759"/>
<accession>A0A310SKB5</accession>
<evidence type="ECO:0000256" key="5">
    <source>
        <dbReference type="ARBA" id="ARBA00023242"/>
    </source>
</evidence>
<comment type="subcellular location">
    <subcellularLocation>
        <location evidence="1">Nucleus</location>
    </subcellularLocation>
</comment>
<dbReference type="EMBL" id="KQ761768">
    <property type="protein sequence ID" value="OAD57126.1"/>
    <property type="molecule type" value="Genomic_DNA"/>
</dbReference>
<dbReference type="PANTHER" id="PTHR15660:SF1">
    <property type="entry name" value="BRISC AND BRCA1-A COMPLEX MEMBER 1"/>
    <property type="match status" value="1"/>
</dbReference>
<dbReference type="GO" id="GO:0045739">
    <property type="term" value="P:positive regulation of DNA repair"/>
    <property type="evidence" value="ECO:0007669"/>
    <property type="project" value="InterPro"/>
</dbReference>
<dbReference type="AlphaFoldDB" id="A0A310SKB5"/>
<gene>
    <name evidence="6" type="ORF">WN48_02701</name>
</gene>
<reference evidence="6 7" key="1">
    <citation type="submission" date="2015-07" db="EMBL/GenBank/DDBJ databases">
        <title>The genome of Eufriesea mexicana.</title>
        <authorList>
            <person name="Pan H."/>
            <person name="Kapheim K."/>
        </authorList>
    </citation>
    <scope>NUCLEOTIDE SEQUENCE [LARGE SCALE GENOMIC DNA]</scope>
    <source>
        <strain evidence="6">0111107269</strain>
        <tissue evidence="6">Whole body</tissue>
    </source>
</reference>
<evidence type="ECO:0000256" key="2">
    <source>
        <dbReference type="ARBA" id="ARBA00022490"/>
    </source>
</evidence>
<dbReference type="GO" id="GO:0070552">
    <property type="term" value="C:BRISC complex"/>
    <property type="evidence" value="ECO:0007669"/>
    <property type="project" value="InterPro"/>
</dbReference>
<evidence type="ECO:0000313" key="6">
    <source>
        <dbReference type="EMBL" id="OAD57126.1"/>
    </source>
</evidence>
<evidence type="ECO:0000256" key="1">
    <source>
        <dbReference type="ARBA" id="ARBA00004123"/>
    </source>
</evidence>
<dbReference type="PANTHER" id="PTHR15660">
    <property type="entry name" value="BRISC AND BRCA1-A COMPLEX MEMBER 1"/>
    <property type="match status" value="1"/>
</dbReference>
<sequence length="270" mass="30987">MSSTGNTSCFIPDFKSSLFNEDNTLMHNISGMNVPEKILFVIDTAREKNCTPFKLSTGASYMPLFMIKRTIENFVHIKSLIQHNHEYALMVLNSHNSRWICDFTNNTNTIINHLNFINEDLLNEDQKSYDLEQLFDKVQQKLPLPTKKHDTVVPTFVIRVILVYSRSISIPKFHISNKSIESLRKNPYFFIDVLYVHEPPCSENLCEEIYSEIAALDTTNFSYILEVGRNAAKLHDSMAKLLAHPLQRPSQKDVCYSICSSGSQEICNNI</sequence>
<protein>
    <submittedName>
        <fullName evidence="6">BRISC and BRCA1-A complex member 1</fullName>
    </submittedName>
</protein>
<proteinExistence type="predicted"/>
<organism evidence="6 7">
    <name type="scientific">Eufriesea mexicana</name>
    <dbReference type="NCBI Taxonomy" id="516756"/>
    <lineage>
        <taxon>Eukaryota</taxon>
        <taxon>Metazoa</taxon>
        <taxon>Ecdysozoa</taxon>
        <taxon>Arthropoda</taxon>
        <taxon>Hexapoda</taxon>
        <taxon>Insecta</taxon>
        <taxon>Pterygota</taxon>
        <taxon>Neoptera</taxon>
        <taxon>Endopterygota</taxon>
        <taxon>Hymenoptera</taxon>
        <taxon>Apocrita</taxon>
        <taxon>Aculeata</taxon>
        <taxon>Apoidea</taxon>
        <taxon>Anthophila</taxon>
        <taxon>Apidae</taxon>
        <taxon>Eufriesea</taxon>
    </lineage>
</organism>
<dbReference type="GO" id="GO:0016604">
    <property type="term" value="C:nuclear body"/>
    <property type="evidence" value="ECO:0007669"/>
    <property type="project" value="TreeGrafter"/>
</dbReference>
<evidence type="ECO:0000256" key="4">
    <source>
        <dbReference type="ARBA" id="ARBA00023204"/>
    </source>
</evidence>
<keyword evidence="4" id="KW-0234">DNA repair</keyword>
<dbReference type="Proteomes" id="UP000250275">
    <property type="component" value="Unassembled WGS sequence"/>
</dbReference>
<dbReference type="CDD" id="cd21502">
    <property type="entry name" value="vWA_BABAM1"/>
    <property type="match status" value="1"/>
</dbReference>
<keyword evidence="3" id="KW-0227">DNA damage</keyword>
<dbReference type="GO" id="GO:0070531">
    <property type="term" value="C:BRCA1-A complex"/>
    <property type="evidence" value="ECO:0007669"/>
    <property type="project" value="InterPro"/>
</dbReference>